<gene>
    <name evidence="2" type="ORF">OEA66_12455</name>
</gene>
<evidence type="ECO:0000313" key="3">
    <source>
        <dbReference type="Proteomes" id="UP001070176"/>
    </source>
</evidence>
<dbReference type="RefSeq" id="WP_267281679.1">
    <property type="nucleotide sequence ID" value="NZ_JAOVZV010000014.1"/>
</dbReference>
<reference evidence="2" key="1">
    <citation type="submission" date="2022-10" db="EMBL/GenBank/DDBJ databases">
        <title>Chryseobacterium sp. nov., a novel bacterial species.</title>
        <authorList>
            <person name="Cao Y."/>
        </authorList>
    </citation>
    <scope>NUCLEOTIDE SEQUENCE</scope>
    <source>
        <strain evidence="2">KC 927</strain>
    </source>
</reference>
<name>A0ABT3Y4U3_9FLAO</name>
<keyword evidence="3" id="KW-1185">Reference proteome</keyword>
<protein>
    <submittedName>
        <fullName evidence="2">Uncharacterized protein</fullName>
    </submittedName>
</protein>
<dbReference type="EMBL" id="JAOVZV010000014">
    <property type="protein sequence ID" value="MCX8533163.1"/>
    <property type="molecule type" value="Genomic_DNA"/>
</dbReference>
<evidence type="ECO:0000256" key="1">
    <source>
        <dbReference type="SAM" id="Phobius"/>
    </source>
</evidence>
<keyword evidence="1" id="KW-1133">Transmembrane helix</keyword>
<proteinExistence type="predicted"/>
<organism evidence="2 3">
    <name type="scientific">Chryseobacterium luquanense</name>
    <dbReference type="NCBI Taxonomy" id="2983766"/>
    <lineage>
        <taxon>Bacteria</taxon>
        <taxon>Pseudomonadati</taxon>
        <taxon>Bacteroidota</taxon>
        <taxon>Flavobacteriia</taxon>
        <taxon>Flavobacteriales</taxon>
        <taxon>Weeksellaceae</taxon>
        <taxon>Chryseobacterium group</taxon>
        <taxon>Chryseobacterium</taxon>
    </lineage>
</organism>
<evidence type="ECO:0000313" key="2">
    <source>
        <dbReference type="EMBL" id="MCX8533163.1"/>
    </source>
</evidence>
<comment type="caution">
    <text evidence="2">The sequence shown here is derived from an EMBL/GenBank/DDBJ whole genome shotgun (WGS) entry which is preliminary data.</text>
</comment>
<keyword evidence="1" id="KW-0472">Membrane</keyword>
<feature type="transmembrane region" description="Helical" evidence="1">
    <location>
        <begin position="7"/>
        <end position="26"/>
    </location>
</feature>
<dbReference type="Proteomes" id="UP001070176">
    <property type="component" value="Unassembled WGS sequence"/>
</dbReference>
<keyword evidence="1" id="KW-0812">Transmembrane</keyword>
<accession>A0ABT3Y4U3</accession>
<sequence length="328" mass="38886">MNRTKAYIFIILGIVIIVPLIIYFYLNNKNIVEVPKVEKTEISVTDSVKKETDSIAIFKDFVKDFNSHQKKNINKYIDADLGMIMYYHDGPYPIISALEEIGYEIDWLNTDLFENNVKFEDFPEYLGDFKFSKTGFFVQKNKNNFLLENFDNSYNSHPPSFFNKYKKLEKLCNFWAIGISKNQKKQFYFYFRLDQKKLTLLGLEVDRLNDILFADPEASFIPFKNKNDIENYLRDHQLFLDKEQNASIDLTKKEIVYYDFPTNNPFIFDHYEIGEIEENSSKIKSAEVIFYPNESKEDGFITFFSNKGRFVVYPMGVRPPYFYDVVKK</sequence>